<dbReference type="PANTHER" id="PTHR30015">
    <property type="entry name" value="MRR RESTRICTION SYSTEM PROTEIN"/>
    <property type="match status" value="1"/>
</dbReference>
<gene>
    <name evidence="2" type="ORF">H8D96_18480</name>
</gene>
<dbReference type="InterPro" id="IPR007560">
    <property type="entry name" value="Restrct_endonuc_IV_Mrr"/>
</dbReference>
<reference evidence="2 3" key="1">
    <citation type="submission" date="2020-08" db="EMBL/GenBank/DDBJ databases">
        <title>Bridging the membrane lipid divide: bacteria of the FCB group superphylum have the potential to synthesize archaeal ether lipids.</title>
        <authorList>
            <person name="Villanueva L."/>
            <person name="Von Meijenfeldt F.A.B."/>
            <person name="Westbye A.B."/>
            <person name="Yadav S."/>
            <person name="Hopmans E.C."/>
            <person name="Dutilh B.E."/>
            <person name="Sinninghe Damste J.S."/>
        </authorList>
    </citation>
    <scope>NUCLEOTIDE SEQUENCE [LARGE SCALE GENOMIC DNA]</scope>
    <source>
        <strain evidence="2">NIOZ-UU17</strain>
    </source>
</reference>
<dbReference type="PANTHER" id="PTHR30015:SF7">
    <property type="entry name" value="TYPE IV METHYL-DIRECTED RESTRICTION ENZYME ECOKMRR"/>
    <property type="match status" value="1"/>
</dbReference>
<dbReference type="InterPro" id="IPR011335">
    <property type="entry name" value="Restrct_endonuc-II-like"/>
</dbReference>
<dbReference type="GO" id="GO:0015666">
    <property type="term" value="F:restriction endodeoxyribonuclease activity"/>
    <property type="evidence" value="ECO:0007669"/>
    <property type="project" value="TreeGrafter"/>
</dbReference>
<keyword evidence="2" id="KW-0540">Nuclease</keyword>
<dbReference type="GO" id="GO:0003677">
    <property type="term" value="F:DNA binding"/>
    <property type="evidence" value="ECO:0007669"/>
    <property type="project" value="InterPro"/>
</dbReference>
<dbReference type="SUPFAM" id="SSF52980">
    <property type="entry name" value="Restriction endonuclease-like"/>
    <property type="match status" value="1"/>
</dbReference>
<proteinExistence type="predicted"/>
<feature type="domain" description="Restriction endonuclease type IV Mrr" evidence="1">
    <location>
        <begin position="127"/>
        <end position="239"/>
    </location>
</feature>
<dbReference type="InterPro" id="IPR011856">
    <property type="entry name" value="tRNA_endonuc-like_dom_sf"/>
</dbReference>
<keyword evidence="2" id="KW-0378">Hydrolase</keyword>
<comment type="caution">
    <text evidence="2">The sequence shown here is derived from an EMBL/GenBank/DDBJ whole genome shotgun (WGS) entry which is preliminary data.</text>
</comment>
<name>A0A8J6NWD6_9BACT</name>
<keyword evidence="2" id="KW-0255">Endonuclease</keyword>
<organism evidence="2 3">
    <name type="scientific">Candidatus Desulfatibia vada</name>
    <dbReference type="NCBI Taxonomy" id="2841696"/>
    <lineage>
        <taxon>Bacteria</taxon>
        <taxon>Pseudomonadati</taxon>
        <taxon>Thermodesulfobacteriota</taxon>
        <taxon>Desulfobacteria</taxon>
        <taxon>Desulfobacterales</taxon>
        <taxon>Desulfobacterales incertae sedis</taxon>
        <taxon>Candidatus Desulfatibia</taxon>
    </lineage>
</organism>
<dbReference type="Proteomes" id="UP000605201">
    <property type="component" value="Unassembled WGS sequence"/>
</dbReference>
<accession>A0A8J6NWD6</accession>
<dbReference type="EMBL" id="JACNIG010000351">
    <property type="protein sequence ID" value="MBC8433903.1"/>
    <property type="molecule type" value="Genomic_DNA"/>
</dbReference>
<evidence type="ECO:0000259" key="1">
    <source>
        <dbReference type="Pfam" id="PF04471"/>
    </source>
</evidence>
<sequence length="290" mass="33601">MPLQSSSILDYTTFIERPWKLFFEIEWSDSALRDYFKAHHINDSCPFCQARIDIVYELTTDLYDDVSHLIVRSCEGCGWWFSSILSEDEGYYKATLTPILRSFDVDSVTIPTKTLEIELRKRPKILHSLNPKKFEELVQSVFKDFFETDVRLVGRTGDGGIDLIFCDGETPFAVQVKRRQSPDAVENVSLIREFIGAMLLKKYSNGLLVSTAKNFSKGSKEASQKAIELGIIDRFELINRDRFIEIFRLKRKKVNWPWEQVYKDFLSGKEITSSQMKVTINKSNTSKPYN</sequence>
<evidence type="ECO:0000313" key="3">
    <source>
        <dbReference type="Proteomes" id="UP000605201"/>
    </source>
</evidence>
<evidence type="ECO:0000313" key="2">
    <source>
        <dbReference type="EMBL" id="MBC8433903.1"/>
    </source>
</evidence>
<protein>
    <submittedName>
        <fullName evidence="2">Restriction endonuclease</fullName>
    </submittedName>
</protein>
<dbReference type="GO" id="GO:0009307">
    <property type="term" value="P:DNA restriction-modification system"/>
    <property type="evidence" value="ECO:0007669"/>
    <property type="project" value="InterPro"/>
</dbReference>
<dbReference type="AlphaFoldDB" id="A0A8J6NWD6"/>
<dbReference type="Gene3D" id="3.40.1350.10">
    <property type="match status" value="1"/>
</dbReference>
<dbReference type="InterPro" id="IPR052906">
    <property type="entry name" value="Type_IV_Methyl-Rstrct_Enzyme"/>
</dbReference>
<dbReference type="Pfam" id="PF04471">
    <property type="entry name" value="Mrr_cat"/>
    <property type="match status" value="1"/>
</dbReference>